<dbReference type="InterPro" id="IPR058634">
    <property type="entry name" value="AaeA-lik-b-barrel"/>
</dbReference>
<reference evidence="6 7" key="1">
    <citation type="submission" date="2023-09" db="EMBL/GenBank/DDBJ databases">
        <authorList>
            <person name="Rey-Velasco X."/>
        </authorList>
    </citation>
    <scope>NUCLEOTIDE SEQUENCE [LARGE SCALE GENOMIC DNA]</scope>
    <source>
        <strain evidence="6 7">F390</strain>
    </source>
</reference>
<proteinExistence type="predicted"/>
<evidence type="ECO:0000259" key="5">
    <source>
        <dbReference type="Pfam" id="PF25963"/>
    </source>
</evidence>
<sequence length="353" mass="38120">MAEADLMMERPATEALHAPVPRRSGVTRVLMFAVPLIIVAIAAFLYWQGQQGKVSTDNAYLKQYSVGVTTEVAGPIAEVFVQEGDEVAKGDLLLRIDQEPFRLALQQANARLASAQANVTALSNDANLSGSDIGAARENISFAQSRLDRQEALWQRGFTTKADYEAAQHSVEQARDELRSAEARQREARSRLATGTAVPGVNPQVASALAQRAEAELNLRRTEIRAPAAGQIAEADRLLVGEMAVTGLPLLQIVSRQGTYVEANFKETELDHIQVGQPVEIRIDAYQDVRLKGRVVTIGAGTGSEFSVLPAQNASGNWVKVTQRVPVRIAIDSQSPRKLIAGLSASVTIFTGN</sequence>
<keyword evidence="2" id="KW-0175">Coiled coil</keyword>
<keyword evidence="3" id="KW-0812">Transmembrane</keyword>
<evidence type="ECO:0000259" key="4">
    <source>
        <dbReference type="Pfam" id="PF25917"/>
    </source>
</evidence>
<dbReference type="Pfam" id="PF25917">
    <property type="entry name" value="BSH_RND"/>
    <property type="match status" value="1"/>
</dbReference>
<dbReference type="Proteomes" id="UP001259803">
    <property type="component" value="Unassembled WGS sequence"/>
</dbReference>
<evidence type="ECO:0000313" key="7">
    <source>
        <dbReference type="Proteomes" id="UP001259803"/>
    </source>
</evidence>
<evidence type="ECO:0000313" key="6">
    <source>
        <dbReference type="EMBL" id="MDT0574793.1"/>
    </source>
</evidence>
<evidence type="ECO:0000256" key="1">
    <source>
        <dbReference type="ARBA" id="ARBA00004196"/>
    </source>
</evidence>
<name>A0ABU2ZDW7_9SPHN</name>
<comment type="subcellular location">
    <subcellularLocation>
        <location evidence="1">Cell envelope</location>
    </subcellularLocation>
</comment>
<keyword evidence="3" id="KW-0472">Membrane</keyword>
<feature type="domain" description="Multidrug resistance protein MdtA-like barrel-sandwich hybrid" evidence="4">
    <location>
        <begin position="66"/>
        <end position="249"/>
    </location>
</feature>
<dbReference type="Gene3D" id="2.40.50.100">
    <property type="match status" value="1"/>
</dbReference>
<dbReference type="Gene3D" id="1.10.287.470">
    <property type="entry name" value="Helix hairpin bin"/>
    <property type="match status" value="1"/>
</dbReference>
<feature type="transmembrane region" description="Helical" evidence="3">
    <location>
        <begin position="29"/>
        <end position="47"/>
    </location>
</feature>
<keyword evidence="7" id="KW-1185">Reference proteome</keyword>
<dbReference type="InterPro" id="IPR058625">
    <property type="entry name" value="MdtA-like_BSH"/>
</dbReference>
<dbReference type="PANTHER" id="PTHR30386:SF19">
    <property type="entry name" value="MULTIDRUG EXPORT PROTEIN EMRA-RELATED"/>
    <property type="match status" value="1"/>
</dbReference>
<evidence type="ECO:0000256" key="2">
    <source>
        <dbReference type="SAM" id="Coils"/>
    </source>
</evidence>
<evidence type="ECO:0000256" key="3">
    <source>
        <dbReference type="SAM" id="Phobius"/>
    </source>
</evidence>
<keyword evidence="3" id="KW-1133">Transmembrane helix</keyword>
<feature type="coiled-coil region" evidence="2">
    <location>
        <begin position="164"/>
        <end position="225"/>
    </location>
</feature>
<dbReference type="SUPFAM" id="SSF111369">
    <property type="entry name" value="HlyD-like secretion proteins"/>
    <property type="match status" value="2"/>
</dbReference>
<dbReference type="Gene3D" id="2.40.30.170">
    <property type="match status" value="1"/>
</dbReference>
<gene>
    <name evidence="6" type="ORF">RM533_01185</name>
</gene>
<organism evidence="6 7">
    <name type="scientific">Croceicoccus esteveae</name>
    <dbReference type="NCBI Taxonomy" id="3075597"/>
    <lineage>
        <taxon>Bacteria</taxon>
        <taxon>Pseudomonadati</taxon>
        <taxon>Pseudomonadota</taxon>
        <taxon>Alphaproteobacteria</taxon>
        <taxon>Sphingomonadales</taxon>
        <taxon>Erythrobacteraceae</taxon>
        <taxon>Croceicoccus</taxon>
    </lineage>
</organism>
<comment type="caution">
    <text evidence="6">The sequence shown here is derived from an EMBL/GenBank/DDBJ whole genome shotgun (WGS) entry which is preliminary data.</text>
</comment>
<dbReference type="EMBL" id="JAVRHS010000001">
    <property type="protein sequence ID" value="MDT0574793.1"/>
    <property type="molecule type" value="Genomic_DNA"/>
</dbReference>
<dbReference type="PANTHER" id="PTHR30386">
    <property type="entry name" value="MEMBRANE FUSION SUBUNIT OF EMRAB-TOLC MULTIDRUG EFFLUX PUMP"/>
    <property type="match status" value="1"/>
</dbReference>
<feature type="domain" description="p-hydroxybenzoic acid efflux pump subunit AaeA-like beta-barrel" evidence="5">
    <location>
        <begin position="260"/>
        <end position="349"/>
    </location>
</feature>
<dbReference type="RefSeq" id="WP_311339355.1">
    <property type="nucleotide sequence ID" value="NZ_JAVRHS010000001.1"/>
</dbReference>
<dbReference type="Pfam" id="PF25963">
    <property type="entry name" value="Beta-barrel_AAEA"/>
    <property type="match status" value="1"/>
</dbReference>
<dbReference type="InterPro" id="IPR050739">
    <property type="entry name" value="MFP"/>
</dbReference>
<protein>
    <submittedName>
        <fullName evidence="6">HlyD family secretion protein</fullName>
    </submittedName>
</protein>
<accession>A0ABU2ZDW7</accession>